<keyword evidence="8 10" id="KW-0030">Aminoacyl-tRNA synthetase</keyword>
<evidence type="ECO:0000313" key="13">
    <source>
        <dbReference type="Proteomes" id="UP000011547"/>
    </source>
</evidence>
<dbReference type="GO" id="GO:0005524">
    <property type="term" value="F:ATP binding"/>
    <property type="evidence" value="ECO:0007669"/>
    <property type="project" value="UniProtKB-UniRule"/>
</dbReference>
<dbReference type="PRINTS" id="PR01046">
    <property type="entry name" value="TRNASYNTHPRO"/>
</dbReference>
<organism evidence="12 13">
    <name type="scientific">Candidatus Kinetoplastidibacterium desouzai TCC079E</name>
    <dbReference type="NCBI Taxonomy" id="1208919"/>
    <lineage>
        <taxon>Bacteria</taxon>
        <taxon>Pseudomonadati</taxon>
        <taxon>Pseudomonadota</taxon>
        <taxon>Betaproteobacteria</taxon>
        <taxon>Candidatus Kinetoplastidibacterium</taxon>
    </lineage>
</organism>
<dbReference type="InterPro" id="IPR004500">
    <property type="entry name" value="Pro-tRNA-synth_IIa_bac-type"/>
</dbReference>
<comment type="subunit">
    <text evidence="2 10">Homodimer.</text>
</comment>
<evidence type="ECO:0000256" key="2">
    <source>
        <dbReference type="ARBA" id="ARBA00011738"/>
    </source>
</evidence>
<dbReference type="InterPro" id="IPR006195">
    <property type="entry name" value="aa-tRNA-synth_II"/>
</dbReference>
<dbReference type="EC" id="6.1.1.15" evidence="10"/>
<evidence type="ECO:0000256" key="3">
    <source>
        <dbReference type="ARBA" id="ARBA00022490"/>
    </source>
</evidence>
<dbReference type="Pfam" id="PF00587">
    <property type="entry name" value="tRNA-synt_2b"/>
    <property type="match status" value="1"/>
</dbReference>
<sequence>MHASKYHLYTLKETPAEAEIISHQLMLRAGMIRKLAGGIYNLMPLGMRVLQKIEKIVRDEMNNSGALEILMPIVQPAELWQESGRLEKYGPELLRIRDRHDRCFILQPTSEEVVSDIARNEIHSHKQLPVLFYHIQTKFRDEVRPRFGMLRSREFIMKDAYSFDKNEEDALKSYQSMFDAYSKIFEKISLKFCAVLADTGSIGGSYSNEFHVLADKGEDLIAYDKNSTYASNLELAEAPCLIKNRENPKETMEITYTPNTTTCEKVAELLNTSITNTIKSIVLFSENKNHSPIYLLLIRGDHSLNEIKTRKISGLENYRFATQEEIMEYFGCKPGYLGPINILKPVNIIVDKTVMNMSDFICGANKENYHYKGVNWGVNIKEPDIVLDIRNVVEGDPLPNGTGTFSIQRGIEVGHIFFLGTKYSKDLNACFLNDDGKYLPLQMGCYGIGITRIMAAAIEQNNDQYGIIWPKSIAPFEVVICPINWKNEQVKHISMEIYKSLKTKNIDVILDDRNNRPGVMFSEWDLIGIPLKIVIGPKDLENNLIEIKTRKDHNCSVKTPINLATQEIIRILEQL</sequence>
<evidence type="ECO:0000256" key="8">
    <source>
        <dbReference type="ARBA" id="ARBA00023146"/>
    </source>
</evidence>
<reference evidence="12 13" key="1">
    <citation type="journal article" date="2013" name="Genome Biol. Evol.">
        <title>Genome evolution and phylogenomic analysis of candidatus kinetoplastibacterium, the betaproteobacterial endosymbionts of strigomonas and angomonas.</title>
        <authorList>
            <person name="Alves J.M."/>
            <person name="Serrano M.G."/>
            <person name="Maia da Silva F."/>
            <person name="Voegtly L.J."/>
            <person name="Matveyev A.V."/>
            <person name="Teixeira M.M."/>
            <person name="Camargo E.P."/>
            <person name="Buck G.A."/>
        </authorList>
    </citation>
    <scope>NUCLEOTIDE SEQUENCE [LARGE SCALE GENOMIC DNA]</scope>
    <source>
        <strain evidence="12 13">TCC079E</strain>
    </source>
</reference>
<dbReference type="EMBL" id="CP003803">
    <property type="protein sequence ID" value="AGF47133.1"/>
    <property type="molecule type" value="Genomic_DNA"/>
</dbReference>
<keyword evidence="6 10" id="KW-0067">ATP-binding</keyword>
<dbReference type="GO" id="GO:0004827">
    <property type="term" value="F:proline-tRNA ligase activity"/>
    <property type="evidence" value="ECO:0007669"/>
    <property type="project" value="UniProtKB-UniRule"/>
</dbReference>
<dbReference type="PANTHER" id="PTHR42753:SF2">
    <property type="entry name" value="PROLINE--TRNA LIGASE"/>
    <property type="match status" value="1"/>
</dbReference>
<dbReference type="KEGG" id="kde:CDSE_0005"/>
<comment type="function">
    <text evidence="10">Catalyzes the attachment of proline to tRNA(Pro) in a two-step reaction: proline is first activated by ATP to form Pro-AMP and then transferred to the acceptor end of tRNA(Pro). As ProRS can inadvertently accommodate and process non-cognate amino acids such as alanine and cysteine, to avoid such errors it has two additional distinct editing activities against alanine. One activity is designated as 'pretransfer' editing and involves the tRNA(Pro)-independent hydrolysis of activated Ala-AMP. The other activity is designated 'posttransfer' editing and involves deacylation of mischarged Ala-tRNA(Pro). The misacylated Cys-tRNA(Pro) is not edited by ProRS.</text>
</comment>
<dbReference type="GO" id="GO:0006433">
    <property type="term" value="P:prolyl-tRNA aminoacylation"/>
    <property type="evidence" value="ECO:0007669"/>
    <property type="project" value="UniProtKB-UniRule"/>
</dbReference>
<feature type="domain" description="Aminoacyl-transfer RNA synthetases class-II family profile" evidence="11">
    <location>
        <begin position="38"/>
        <end position="470"/>
    </location>
</feature>
<dbReference type="InterPro" id="IPR004154">
    <property type="entry name" value="Anticodon-bd"/>
</dbReference>
<dbReference type="InterPro" id="IPR002316">
    <property type="entry name" value="Pro-tRNA-ligase_IIa"/>
</dbReference>
<evidence type="ECO:0000256" key="4">
    <source>
        <dbReference type="ARBA" id="ARBA00022598"/>
    </source>
</evidence>
<keyword evidence="5 10" id="KW-0547">Nucleotide-binding</keyword>
<dbReference type="eggNOG" id="COG0442">
    <property type="taxonomic scope" value="Bacteria"/>
</dbReference>
<dbReference type="InterPro" id="IPR044140">
    <property type="entry name" value="ProRS_anticodon_short"/>
</dbReference>
<dbReference type="CDD" id="cd04334">
    <property type="entry name" value="ProRS-INS"/>
    <property type="match status" value="1"/>
</dbReference>
<dbReference type="PANTHER" id="PTHR42753">
    <property type="entry name" value="MITOCHONDRIAL RIBOSOME PROTEIN L39/PROLYL-TRNA LIGASE FAMILY MEMBER"/>
    <property type="match status" value="1"/>
</dbReference>
<keyword evidence="7 10" id="KW-0648">Protein biosynthesis</keyword>
<keyword evidence="3 10" id="KW-0963">Cytoplasm</keyword>
<comment type="similarity">
    <text evidence="10">Belongs to the class-II aminoacyl-tRNA synthetase family. ProS type 1 subfamily.</text>
</comment>
<dbReference type="CDD" id="cd00861">
    <property type="entry name" value="ProRS_anticodon_short"/>
    <property type="match status" value="1"/>
</dbReference>
<dbReference type="STRING" id="1208919.CDSE_0005"/>
<dbReference type="InterPro" id="IPR023717">
    <property type="entry name" value="Pro-tRNA-Synthase_IIa_type1"/>
</dbReference>
<name>M1L303_9PROT</name>
<dbReference type="Proteomes" id="UP000011547">
    <property type="component" value="Chromosome"/>
</dbReference>
<evidence type="ECO:0000259" key="11">
    <source>
        <dbReference type="PROSITE" id="PS50862"/>
    </source>
</evidence>
<dbReference type="InterPro" id="IPR050062">
    <property type="entry name" value="Pro-tRNA_synthetase"/>
</dbReference>
<dbReference type="PROSITE" id="PS50862">
    <property type="entry name" value="AA_TRNA_LIGASE_II"/>
    <property type="match status" value="1"/>
</dbReference>
<dbReference type="SUPFAM" id="SSF55826">
    <property type="entry name" value="YbaK/ProRS associated domain"/>
    <property type="match status" value="1"/>
</dbReference>
<evidence type="ECO:0000256" key="7">
    <source>
        <dbReference type="ARBA" id="ARBA00022917"/>
    </source>
</evidence>
<dbReference type="HOGENOM" id="CLU_016739_0_0_4"/>
<gene>
    <name evidence="10" type="primary">proS</name>
    <name evidence="12" type="ORF">CDSE_0005</name>
</gene>
<dbReference type="Gene3D" id="3.30.930.10">
    <property type="entry name" value="Bira Bifunctional Protein, Domain 2"/>
    <property type="match status" value="2"/>
</dbReference>
<dbReference type="InterPro" id="IPR002314">
    <property type="entry name" value="aa-tRNA-synt_IIb"/>
</dbReference>
<evidence type="ECO:0000256" key="1">
    <source>
        <dbReference type="ARBA" id="ARBA00004496"/>
    </source>
</evidence>
<dbReference type="RefSeq" id="WP_015396544.1">
    <property type="nucleotide sequence ID" value="NC_020294.1"/>
</dbReference>
<dbReference type="OrthoDB" id="9809052at2"/>
<dbReference type="HAMAP" id="MF_01569">
    <property type="entry name" value="Pro_tRNA_synth_type1"/>
    <property type="match status" value="1"/>
</dbReference>
<comment type="domain">
    <text evidence="10">Consists of three domains: the N-terminal catalytic domain, the editing domain and the C-terminal anticodon-binding domain.</text>
</comment>
<accession>M1L303</accession>
<evidence type="ECO:0000256" key="5">
    <source>
        <dbReference type="ARBA" id="ARBA00022741"/>
    </source>
</evidence>
<protein>
    <recommendedName>
        <fullName evidence="10">Proline--tRNA ligase</fullName>
        <ecNumber evidence="10">6.1.1.15</ecNumber>
    </recommendedName>
    <alternativeName>
        <fullName evidence="10">Prolyl-tRNA synthetase</fullName>
        <shortName evidence="10">ProRS</shortName>
    </alternativeName>
</protein>
<dbReference type="AlphaFoldDB" id="M1L303"/>
<keyword evidence="13" id="KW-1185">Reference proteome</keyword>
<keyword evidence="4 10" id="KW-0436">Ligase</keyword>
<dbReference type="PATRIC" id="fig|1208919.3.peg.574"/>
<dbReference type="Pfam" id="PF03129">
    <property type="entry name" value="HGTP_anticodon"/>
    <property type="match status" value="1"/>
</dbReference>
<dbReference type="Gene3D" id="3.40.50.800">
    <property type="entry name" value="Anticodon-binding domain"/>
    <property type="match status" value="1"/>
</dbReference>
<evidence type="ECO:0000256" key="6">
    <source>
        <dbReference type="ARBA" id="ARBA00022840"/>
    </source>
</evidence>
<dbReference type="NCBIfam" id="TIGR00409">
    <property type="entry name" value="proS_fam_II"/>
    <property type="match status" value="1"/>
</dbReference>
<dbReference type="Gene3D" id="3.90.960.10">
    <property type="entry name" value="YbaK/aminoacyl-tRNA synthetase-associated domain"/>
    <property type="match status" value="1"/>
</dbReference>
<comment type="subcellular location">
    <subcellularLocation>
        <location evidence="1 10">Cytoplasm</location>
    </subcellularLocation>
</comment>
<dbReference type="InterPro" id="IPR036621">
    <property type="entry name" value="Anticodon-bd_dom_sf"/>
</dbReference>
<dbReference type="InterPro" id="IPR033730">
    <property type="entry name" value="ProRS_core_prok"/>
</dbReference>
<dbReference type="SUPFAM" id="SSF52954">
    <property type="entry name" value="Class II aaRS ABD-related"/>
    <property type="match status" value="1"/>
</dbReference>
<dbReference type="Pfam" id="PF04073">
    <property type="entry name" value="tRNA_edit"/>
    <property type="match status" value="1"/>
</dbReference>
<dbReference type="GO" id="GO:0002161">
    <property type="term" value="F:aminoacyl-tRNA deacylase activity"/>
    <property type="evidence" value="ECO:0007669"/>
    <property type="project" value="InterPro"/>
</dbReference>
<dbReference type="FunFam" id="3.30.930.10:FF:000042">
    <property type="entry name" value="probable proline--tRNA ligase, mitochondrial"/>
    <property type="match status" value="1"/>
</dbReference>
<dbReference type="SUPFAM" id="SSF55681">
    <property type="entry name" value="Class II aaRS and biotin synthetases"/>
    <property type="match status" value="1"/>
</dbReference>
<evidence type="ECO:0000313" key="12">
    <source>
        <dbReference type="EMBL" id="AGF47133.1"/>
    </source>
</evidence>
<proteinExistence type="inferred from homology"/>
<evidence type="ECO:0000256" key="10">
    <source>
        <dbReference type="HAMAP-Rule" id="MF_01569"/>
    </source>
</evidence>
<comment type="catalytic activity">
    <reaction evidence="9 10">
        <text>tRNA(Pro) + L-proline + ATP = L-prolyl-tRNA(Pro) + AMP + diphosphate</text>
        <dbReference type="Rhea" id="RHEA:14305"/>
        <dbReference type="Rhea" id="RHEA-COMP:9700"/>
        <dbReference type="Rhea" id="RHEA-COMP:9702"/>
        <dbReference type="ChEBI" id="CHEBI:30616"/>
        <dbReference type="ChEBI" id="CHEBI:33019"/>
        <dbReference type="ChEBI" id="CHEBI:60039"/>
        <dbReference type="ChEBI" id="CHEBI:78442"/>
        <dbReference type="ChEBI" id="CHEBI:78532"/>
        <dbReference type="ChEBI" id="CHEBI:456215"/>
        <dbReference type="EC" id="6.1.1.15"/>
    </reaction>
</comment>
<dbReference type="InterPro" id="IPR036754">
    <property type="entry name" value="YbaK/aa-tRNA-synt-asso_dom_sf"/>
</dbReference>
<dbReference type="InterPro" id="IPR045864">
    <property type="entry name" value="aa-tRNA-synth_II/BPL/LPL"/>
</dbReference>
<evidence type="ECO:0000256" key="9">
    <source>
        <dbReference type="ARBA" id="ARBA00047671"/>
    </source>
</evidence>
<dbReference type="NCBIfam" id="NF006625">
    <property type="entry name" value="PRK09194.1"/>
    <property type="match status" value="1"/>
</dbReference>
<dbReference type="CDD" id="cd00779">
    <property type="entry name" value="ProRS_core_prok"/>
    <property type="match status" value="1"/>
</dbReference>
<dbReference type="GO" id="GO:0005829">
    <property type="term" value="C:cytosol"/>
    <property type="evidence" value="ECO:0007669"/>
    <property type="project" value="TreeGrafter"/>
</dbReference>
<dbReference type="InterPro" id="IPR007214">
    <property type="entry name" value="YbaK/aa-tRNA-synth-assoc-dom"/>
</dbReference>